<dbReference type="Pfam" id="PF08878">
    <property type="entry name" value="HamA"/>
    <property type="match status" value="1"/>
</dbReference>
<protein>
    <submittedName>
        <fullName evidence="3">DUF4297 domain-containing protein</fullName>
    </submittedName>
</protein>
<evidence type="ECO:0000259" key="2">
    <source>
        <dbReference type="Pfam" id="PF14130"/>
    </source>
</evidence>
<comment type="caution">
    <text evidence="3">The sequence shown here is derived from an EMBL/GenBank/DDBJ whole genome shotgun (WGS) entry which is preliminary data.</text>
</comment>
<organism evidence="3">
    <name type="scientific">Salmonella enterica subsp. enterica serovar Agama</name>
    <dbReference type="NCBI Taxonomy" id="399581"/>
    <lineage>
        <taxon>Bacteria</taxon>
        <taxon>Pseudomonadati</taxon>
        <taxon>Pseudomonadota</taxon>
        <taxon>Gammaproteobacteria</taxon>
        <taxon>Enterobacterales</taxon>
        <taxon>Enterobacteriaceae</taxon>
        <taxon>Salmonella</taxon>
    </lineage>
</organism>
<gene>
    <name evidence="3" type="ORF">G2903_19710</name>
</gene>
<evidence type="ECO:0000259" key="1">
    <source>
        <dbReference type="Pfam" id="PF08878"/>
    </source>
</evidence>
<dbReference type="Pfam" id="PF14130">
    <property type="entry name" value="Cap4_nuclease"/>
    <property type="match status" value="1"/>
</dbReference>
<dbReference type="EMBL" id="DAAQTM010000021">
    <property type="protein sequence ID" value="HAE0804499.1"/>
    <property type="molecule type" value="Genomic_DNA"/>
</dbReference>
<accession>A0A3V8VUM2</accession>
<sequence>MVMSALDTMVQSDSGGVGAKKGFFYQDLAAAFYLTQMLIDKTLKYVRCEVTDDIDLVYEEHIEYIQVKTTDSDSKWTLAELCKTKNTAKNDSIIHKSLSCDNNSSYIAKFKILSPREVNSYLQYLRIPLNKRDNKDGRVGLLKSLVPKVKSKSPLGNDIAYWIDNTWWEVIPSKNELELMILRNIRVAAQEKDIFLKDRHERAILQSIVYVLTDKSALSRKINVSEDKSYLRKDFISWFWDEVEYASKDDTHSLKVYPQKLDKVDYILQEYNQCFEDDNYKNLIGKFFYQDYELFRYRFGYIVEGVYNWLPEVLLSPEELSNINGTNFQEKIDLLKTRMALKEKEVPSLLPRVTLHSIIRKNNLSQPIYSANLYVDSNKDRVTIYDNVHIVINNDDPDELWVGFSEILDDDNFSTTISKLKCDFIDNFLNNFQNHKKVILDVKKDNFLFKHDVDPYLKGTSSIDNLFNMIHFVVFIGYKTKKQPLEYDESEDEAYVPQLLAEVREHFEMLASEIVTEKIYKKINLHFYLYPIPCVETLVKEFEKRINQ</sequence>
<feature type="domain" description="Anti-bacteriophage protein A/HamA C-terminal" evidence="1">
    <location>
        <begin position="285"/>
        <end position="546"/>
    </location>
</feature>
<evidence type="ECO:0000313" key="3">
    <source>
        <dbReference type="EMBL" id="HAE0804499.1"/>
    </source>
</evidence>
<dbReference type="InterPro" id="IPR025382">
    <property type="entry name" value="Cap4-like_endonuclease_dom"/>
</dbReference>
<dbReference type="GO" id="GO:0004518">
    <property type="term" value="F:nuclease activity"/>
    <property type="evidence" value="ECO:0007669"/>
    <property type="project" value="InterPro"/>
</dbReference>
<dbReference type="InterPro" id="IPR014976">
    <property type="entry name" value="AbpA_HamA_C"/>
</dbReference>
<reference evidence="3" key="2">
    <citation type="submission" date="2019-04" db="EMBL/GenBank/DDBJ databases">
        <authorList>
            <consortium name="NCBI Pathogen Detection Project"/>
        </authorList>
    </citation>
    <scope>NUCLEOTIDE SEQUENCE</scope>
    <source>
        <strain evidence="3">Salmonella enterica</strain>
    </source>
</reference>
<feature type="domain" description="CD-NTase associated protein 4-like DNA endonuclease" evidence="2">
    <location>
        <begin position="14"/>
        <end position="191"/>
    </location>
</feature>
<proteinExistence type="predicted"/>
<reference evidence="3" key="1">
    <citation type="journal article" date="2018" name="Genome Biol.">
        <title>SKESA: strategic k-mer extension for scrupulous assemblies.</title>
        <authorList>
            <person name="Souvorov A."/>
            <person name="Agarwala R."/>
            <person name="Lipman D.J."/>
        </authorList>
    </citation>
    <scope>NUCLEOTIDE SEQUENCE</scope>
    <source>
        <strain evidence="3">Salmonella enterica</strain>
    </source>
</reference>
<dbReference type="AlphaFoldDB" id="A0A3V8VUM2"/>
<name>A0A3V8VUM2_SALET</name>